<organism evidence="11 12">
    <name type="scientific">Natronosalvus hydrolyticus</name>
    <dbReference type="NCBI Taxonomy" id="2979988"/>
    <lineage>
        <taxon>Archaea</taxon>
        <taxon>Methanobacteriati</taxon>
        <taxon>Methanobacteriota</taxon>
        <taxon>Stenosarchaea group</taxon>
        <taxon>Halobacteria</taxon>
        <taxon>Halobacteriales</taxon>
        <taxon>Natrialbaceae</taxon>
        <taxon>Natronosalvus</taxon>
    </lineage>
</organism>
<comment type="caution">
    <text evidence="11">The sequence shown here is derived from an EMBL/GenBank/DDBJ whole genome shotgun (WGS) entry which is preliminary data.</text>
</comment>
<feature type="transmembrane region" description="Helical" evidence="9">
    <location>
        <begin position="186"/>
        <end position="215"/>
    </location>
</feature>
<evidence type="ECO:0000256" key="4">
    <source>
        <dbReference type="ARBA" id="ARBA00022475"/>
    </source>
</evidence>
<feature type="transmembrane region" description="Helical" evidence="9">
    <location>
        <begin position="53"/>
        <end position="74"/>
    </location>
</feature>
<feature type="domain" description="ABC transmembrane type-1" evidence="10">
    <location>
        <begin position="149"/>
        <end position="342"/>
    </location>
</feature>
<evidence type="ECO:0000313" key="11">
    <source>
        <dbReference type="EMBL" id="MCU4750399.1"/>
    </source>
</evidence>
<dbReference type="GO" id="GO:0055085">
    <property type="term" value="P:transmembrane transport"/>
    <property type="evidence" value="ECO:0007669"/>
    <property type="project" value="InterPro"/>
</dbReference>
<feature type="transmembrane region" description="Helical" evidence="9">
    <location>
        <begin position="148"/>
        <end position="174"/>
    </location>
</feature>
<protein>
    <submittedName>
        <fullName evidence="11">ABC transporter permease subunit</fullName>
    </submittedName>
</protein>
<evidence type="ECO:0000256" key="2">
    <source>
        <dbReference type="ARBA" id="ARBA00009047"/>
    </source>
</evidence>
<proteinExistence type="inferred from homology"/>
<dbReference type="PANTHER" id="PTHR32243:SF50">
    <property type="entry name" value="MALTOSE_MALTODEXTRIN TRANSPORT SYSTEM PERMEASE PROTEIN MALG"/>
    <property type="match status" value="1"/>
</dbReference>
<keyword evidence="7 9" id="KW-1133">Transmembrane helix</keyword>
<accession>A0AAP3E5G6</accession>
<evidence type="ECO:0000256" key="1">
    <source>
        <dbReference type="ARBA" id="ARBA00004651"/>
    </source>
</evidence>
<gene>
    <name evidence="11" type="ORF">OB919_00140</name>
</gene>
<feature type="transmembrane region" description="Helical" evidence="9">
    <location>
        <begin position="319"/>
        <end position="342"/>
    </location>
</feature>
<dbReference type="PANTHER" id="PTHR32243">
    <property type="entry name" value="MALTOSE TRANSPORT SYSTEM PERMEASE-RELATED"/>
    <property type="match status" value="1"/>
</dbReference>
<evidence type="ECO:0000256" key="7">
    <source>
        <dbReference type="ARBA" id="ARBA00022989"/>
    </source>
</evidence>
<dbReference type="GO" id="GO:0005886">
    <property type="term" value="C:plasma membrane"/>
    <property type="evidence" value="ECO:0007669"/>
    <property type="project" value="UniProtKB-SubCell"/>
</dbReference>
<dbReference type="Pfam" id="PF00528">
    <property type="entry name" value="BPD_transp_1"/>
    <property type="match status" value="1"/>
</dbReference>
<feature type="transmembrane region" description="Helical" evidence="9">
    <location>
        <begin position="277"/>
        <end position="299"/>
    </location>
</feature>
<dbReference type="SUPFAM" id="SSF161098">
    <property type="entry name" value="MetI-like"/>
    <property type="match status" value="1"/>
</dbReference>
<evidence type="ECO:0000259" key="10">
    <source>
        <dbReference type="PROSITE" id="PS50928"/>
    </source>
</evidence>
<sequence length="357" mass="39420">MLGDIVGKKLKKDLSTAINKPREWRAEVEYTIEGIQRGIIDPKDVAKTALSTLAVFAFVFVLLLPVYWILLIALQGEGATLYSTDSAGLIPTQINFEAFIWVIGDIAIPAKIVGISIPFLGEFFLSWPRIVFFDSSPYVDSTSNFPRYFVNSMVVGFFTVVIALSVVIPASYALSRRQFAGRMKLLYGYILFTQVGGGLGIAGLIALYTIFVSFGVANNRLVLAVYYAALAVPFNTWLLKTYMDSIPVSYEEAAIMDGASPFRVAWEVVLPLAKPGLATILIFIFLTGWMEFIVAQLVLRPENYTLPVGLFMLVDTYSVPWGQFSAFALVYASPIVFVYLFAQRYIEAGLSFGGVEG</sequence>
<dbReference type="InterPro" id="IPR050901">
    <property type="entry name" value="BP-dep_ABC_trans_perm"/>
</dbReference>
<dbReference type="InterPro" id="IPR035906">
    <property type="entry name" value="MetI-like_sf"/>
</dbReference>
<dbReference type="Gene3D" id="1.10.3720.10">
    <property type="entry name" value="MetI-like"/>
    <property type="match status" value="1"/>
</dbReference>
<keyword evidence="8 9" id="KW-0472">Membrane</keyword>
<dbReference type="PROSITE" id="PS50928">
    <property type="entry name" value="ABC_TM1"/>
    <property type="match status" value="1"/>
</dbReference>
<comment type="similarity">
    <text evidence="2">Belongs to the binding-protein-dependent transport system permease family. MalFG subfamily.</text>
</comment>
<keyword evidence="4" id="KW-1003">Cell membrane</keyword>
<dbReference type="CDD" id="cd06261">
    <property type="entry name" value="TM_PBP2"/>
    <property type="match status" value="1"/>
</dbReference>
<reference evidence="11 12" key="1">
    <citation type="submission" date="2022-09" db="EMBL/GenBank/DDBJ databases">
        <title>Enrichment on poylsaccharides allowed isolation of novel metabolic and taxonomic groups of Haloarchaea.</title>
        <authorList>
            <person name="Sorokin D.Y."/>
            <person name="Elcheninov A.G."/>
            <person name="Khizhniak T.V."/>
            <person name="Kolganova T.V."/>
            <person name="Kublanov I.V."/>
        </authorList>
    </citation>
    <scope>NUCLEOTIDE SEQUENCE [LARGE SCALE GENOMIC DNA]</scope>
    <source>
        <strain evidence="11 12">AArc-curdl1</strain>
    </source>
</reference>
<dbReference type="RefSeq" id="WP_342805146.1">
    <property type="nucleotide sequence ID" value="NZ_JAOPJZ010000001.1"/>
</dbReference>
<keyword evidence="12" id="KW-1185">Reference proteome</keyword>
<name>A0AAP3E5G6_9EURY</name>
<evidence type="ECO:0000256" key="8">
    <source>
        <dbReference type="ARBA" id="ARBA00023136"/>
    </source>
</evidence>
<keyword evidence="3 9" id="KW-0813">Transport</keyword>
<evidence type="ECO:0000256" key="3">
    <source>
        <dbReference type="ARBA" id="ARBA00022448"/>
    </source>
</evidence>
<evidence type="ECO:0000256" key="9">
    <source>
        <dbReference type="RuleBase" id="RU363032"/>
    </source>
</evidence>
<dbReference type="EMBL" id="JAOPJZ010000001">
    <property type="protein sequence ID" value="MCU4750399.1"/>
    <property type="molecule type" value="Genomic_DNA"/>
</dbReference>
<dbReference type="InterPro" id="IPR000515">
    <property type="entry name" value="MetI-like"/>
</dbReference>
<evidence type="ECO:0000313" key="12">
    <source>
        <dbReference type="Proteomes" id="UP001321047"/>
    </source>
</evidence>
<dbReference type="AlphaFoldDB" id="A0AAP3E5G6"/>
<comment type="subcellular location">
    <subcellularLocation>
        <location evidence="1 9">Cell membrane</location>
        <topology evidence="1 9">Multi-pass membrane protein</topology>
    </subcellularLocation>
</comment>
<dbReference type="Proteomes" id="UP001321047">
    <property type="component" value="Unassembled WGS sequence"/>
</dbReference>
<evidence type="ECO:0000256" key="6">
    <source>
        <dbReference type="ARBA" id="ARBA00022692"/>
    </source>
</evidence>
<evidence type="ECO:0000256" key="5">
    <source>
        <dbReference type="ARBA" id="ARBA00022597"/>
    </source>
</evidence>
<keyword evidence="6 9" id="KW-0812">Transmembrane</keyword>
<keyword evidence="5" id="KW-0762">Sugar transport</keyword>
<feature type="transmembrane region" description="Helical" evidence="9">
    <location>
        <begin position="221"/>
        <end position="239"/>
    </location>
</feature>